<dbReference type="Gene3D" id="2.130.10.10">
    <property type="entry name" value="YVTN repeat-like/Quinoprotein amine dehydrogenase"/>
    <property type="match status" value="1"/>
</dbReference>
<dbReference type="PANTHER" id="PTHR47197">
    <property type="entry name" value="PROTEIN NIRF"/>
    <property type="match status" value="1"/>
</dbReference>
<comment type="caution">
    <text evidence="2">The sequence shown here is derived from an EMBL/GenBank/DDBJ whole genome shotgun (WGS) entry which is preliminary data.</text>
</comment>
<evidence type="ECO:0000256" key="1">
    <source>
        <dbReference type="SAM" id="SignalP"/>
    </source>
</evidence>
<protein>
    <submittedName>
        <fullName evidence="2">DUF5074 domain-containing protein</fullName>
    </submittedName>
</protein>
<feature type="chain" id="PRO_5046952445" evidence="1">
    <location>
        <begin position="25"/>
        <end position="362"/>
    </location>
</feature>
<dbReference type="InterPro" id="IPR011964">
    <property type="entry name" value="YVTN_b-propeller_repeat"/>
</dbReference>
<dbReference type="InterPro" id="IPR011048">
    <property type="entry name" value="Haem_d1_sf"/>
</dbReference>
<dbReference type="NCBIfam" id="TIGR02276">
    <property type="entry name" value="beta_rpt_yvtn"/>
    <property type="match status" value="1"/>
</dbReference>
<dbReference type="EMBL" id="JBHUOX010000008">
    <property type="protein sequence ID" value="MFD3001189.1"/>
    <property type="molecule type" value="Genomic_DNA"/>
</dbReference>
<dbReference type="SUPFAM" id="SSF51004">
    <property type="entry name" value="C-terminal (heme d1) domain of cytochrome cd1-nitrite reductase"/>
    <property type="match status" value="1"/>
</dbReference>
<gene>
    <name evidence="2" type="ORF">ACFS7Z_12495</name>
</gene>
<proteinExistence type="predicted"/>
<feature type="signal peptide" evidence="1">
    <location>
        <begin position="1"/>
        <end position="24"/>
    </location>
</feature>
<dbReference type="PANTHER" id="PTHR47197:SF3">
    <property type="entry name" value="DIHYDRO-HEME D1 DEHYDROGENASE"/>
    <property type="match status" value="1"/>
</dbReference>
<dbReference type="InterPro" id="IPR051200">
    <property type="entry name" value="Host-pathogen_enzymatic-act"/>
</dbReference>
<sequence length="362" mass="38867">MKQFKMFRSLFVAASLLTSTFAFTSCDNDSDGPSGAYAEDGVFVINEGNFTQSNGSISYYNTNSEEVQNGIFAKENNGQVLGDVIQDMDILNDRAFIVANNSNKIEVVNANTFKSVGTVEGLQLPRYFAALNNQKGYVTETVDYSGSSGRVSVIDLNTFAVTKTIEVGIQPEQLVLTGGKLYVANSGSNNVTVINTATDAVESTMPVSDRPVDLALDRNNNIWVLSAGKVVYTPDWSAIDYSQTTAGALSKIPAGTQDVQTYTFSSNQSQPGNLVINGNGDKLYFNYNGKTFVQDVSATSLSSTVLIDRSFYGLGVNPDNGYIYGGDANNFTGDGTVHIYRPDGTKVGEFQAGIAPNGFTFN</sequence>
<dbReference type="PROSITE" id="PS51257">
    <property type="entry name" value="PROKAR_LIPOPROTEIN"/>
    <property type="match status" value="1"/>
</dbReference>
<keyword evidence="3" id="KW-1185">Reference proteome</keyword>
<keyword evidence="1" id="KW-0732">Signal</keyword>
<dbReference type="Proteomes" id="UP001597641">
    <property type="component" value="Unassembled WGS sequence"/>
</dbReference>
<dbReference type="InterPro" id="IPR031815">
    <property type="entry name" value="DUF5074"/>
</dbReference>
<reference evidence="3" key="1">
    <citation type="journal article" date="2019" name="Int. J. Syst. Evol. Microbiol.">
        <title>The Global Catalogue of Microorganisms (GCM) 10K type strain sequencing project: providing services to taxonomists for standard genome sequencing and annotation.</title>
        <authorList>
            <consortium name="The Broad Institute Genomics Platform"/>
            <consortium name="The Broad Institute Genome Sequencing Center for Infectious Disease"/>
            <person name="Wu L."/>
            <person name="Ma J."/>
        </authorList>
    </citation>
    <scope>NUCLEOTIDE SEQUENCE [LARGE SCALE GENOMIC DNA]</scope>
    <source>
        <strain evidence="3">KCTC 23984</strain>
    </source>
</reference>
<organism evidence="2 3">
    <name type="scientific">Pontibacter toksunensis</name>
    <dbReference type="NCBI Taxonomy" id="1332631"/>
    <lineage>
        <taxon>Bacteria</taxon>
        <taxon>Pseudomonadati</taxon>
        <taxon>Bacteroidota</taxon>
        <taxon>Cytophagia</taxon>
        <taxon>Cytophagales</taxon>
        <taxon>Hymenobacteraceae</taxon>
        <taxon>Pontibacter</taxon>
    </lineage>
</organism>
<dbReference type="InterPro" id="IPR015943">
    <property type="entry name" value="WD40/YVTN_repeat-like_dom_sf"/>
</dbReference>
<evidence type="ECO:0000313" key="3">
    <source>
        <dbReference type="Proteomes" id="UP001597641"/>
    </source>
</evidence>
<accession>A0ABW6BXS6</accession>
<dbReference type="RefSeq" id="WP_377485002.1">
    <property type="nucleotide sequence ID" value="NZ_JBHUOX010000008.1"/>
</dbReference>
<dbReference type="Pfam" id="PF16819">
    <property type="entry name" value="DUF5074"/>
    <property type="match status" value="1"/>
</dbReference>
<evidence type="ECO:0000313" key="2">
    <source>
        <dbReference type="EMBL" id="MFD3001189.1"/>
    </source>
</evidence>
<name>A0ABW6BXS6_9BACT</name>